<reference evidence="2" key="2">
    <citation type="submission" date="2022-01" db="EMBL/GenBank/DDBJ databases">
        <authorList>
            <person name="Yamashiro T."/>
            <person name="Shiraishi A."/>
            <person name="Satake H."/>
            <person name="Nakayama K."/>
        </authorList>
    </citation>
    <scope>NUCLEOTIDE SEQUENCE</scope>
</reference>
<gene>
    <name evidence="2" type="ORF">Tco_0951990</name>
</gene>
<accession>A0ABQ5DVT8</accession>
<evidence type="ECO:0000313" key="2">
    <source>
        <dbReference type="EMBL" id="GJT43275.1"/>
    </source>
</evidence>
<keyword evidence="3" id="KW-1185">Reference proteome</keyword>
<feature type="region of interest" description="Disordered" evidence="1">
    <location>
        <begin position="1"/>
        <end position="71"/>
    </location>
</feature>
<dbReference type="EMBL" id="BQNB010015714">
    <property type="protein sequence ID" value="GJT43275.1"/>
    <property type="molecule type" value="Genomic_DNA"/>
</dbReference>
<organism evidence="2 3">
    <name type="scientific">Tanacetum coccineum</name>
    <dbReference type="NCBI Taxonomy" id="301880"/>
    <lineage>
        <taxon>Eukaryota</taxon>
        <taxon>Viridiplantae</taxon>
        <taxon>Streptophyta</taxon>
        <taxon>Embryophyta</taxon>
        <taxon>Tracheophyta</taxon>
        <taxon>Spermatophyta</taxon>
        <taxon>Magnoliopsida</taxon>
        <taxon>eudicotyledons</taxon>
        <taxon>Gunneridae</taxon>
        <taxon>Pentapetalae</taxon>
        <taxon>asterids</taxon>
        <taxon>campanulids</taxon>
        <taxon>Asterales</taxon>
        <taxon>Asteraceae</taxon>
        <taxon>Asteroideae</taxon>
        <taxon>Anthemideae</taxon>
        <taxon>Anthemidinae</taxon>
        <taxon>Tanacetum</taxon>
    </lineage>
</organism>
<reference evidence="2" key="1">
    <citation type="journal article" date="2022" name="Int. J. Mol. Sci.">
        <title>Draft Genome of Tanacetum Coccineum: Genomic Comparison of Closely Related Tanacetum-Family Plants.</title>
        <authorList>
            <person name="Yamashiro T."/>
            <person name="Shiraishi A."/>
            <person name="Nakayama K."/>
            <person name="Satake H."/>
        </authorList>
    </citation>
    <scope>NUCLEOTIDE SEQUENCE</scope>
</reference>
<protein>
    <submittedName>
        <fullName evidence="2">Uncharacterized protein</fullName>
    </submittedName>
</protein>
<name>A0ABQ5DVT8_9ASTR</name>
<comment type="caution">
    <text evidence="2">The sequence shown here is derived from an EMBL/GenBank/DDBJ whole genome shotgun (WGS) entry which is preliminary data.</text>
</comment>
<evidence type="ECO:0000313" key="3">
    <source>
        <dbReference type="Proteomes" id="UP001151760"/>
    </source>
</evidence>
<feature type="compositionally biased region" description="Basic residues" evidence="1">
    <location>
        <begin position="56"/>
        <end position="65"/>
    </location>
</feature>
<evidence type="ECO:0000256" key="1">
    <source>
        <dbReference type="SAM" id="MobiDB-lite"/>
    </source>
</evidence>
<feature type="compositionally biased region" description="Basic and acidic residues" evidence="1">
    <location>
        <begin position="1"/>
        <end position="17"/>
    </location>
</feature>
<feature type="compositionally biased region" description="Basic and acidic residues" evidence="1">
    <location>
        <begin position="33"/>
        <end position="51"/>
    </location>
</feature>
<sequence>MISVLDHEKVNGLDRDNISCNNGNGLDEPNDEQNNKEMKRTDGWENKREQNSVRSGGKRSKKKRKANNEDDFVRTNKVLMFSSGAGNISKSNGKRVVDRRSATKALEVTRRAGMDGSGETKKGILDV</sequence>
<proteinExistence type="predicted"/>
<dbReference type="Proteomes" id="UP001151760">
    <property type="component" value="Unassembled WGS sequence"/>
</dbReference>